<protein>
    <submittedName>
        <fullName evidence="4">MULE transposase N-terminal all-beta domain</fullName>
    </submittedName>
</protein>
<evidence type="ECO:0000259" key="2">
    <source>
        <dbReference type="Pfam" id="PF03108"/>
    </source>
</evidence>
<dbReference type="EMBL" id="JAEFBK010000104">
    <property type="protein sequence ID" value="KAG7528979.1"/>
    <property type="molecule type" value="Genomic_DNA"/>
</dbReference>
<dbReference type="Pfam" id="PF03108">
    <property type="entry name" value="DBD_Tnp_Mut"/>
    <property type="match status" value="1"/>
</dbReference>
<dbReference type="InterPro" id="IPR018290">
    <property type="entry name" value="MULE_transposase_N"/>
</dbReference>
<comment type="caution">
    <text evidence="4">The sequence shown here is derived from an EMBL/GenBank/DDBJ whole genome shotgun (WGS) entry which is preliminary data.</text>
</comment>
<dbReference type="Pfam" id="PF10532">
    <property type="entry name" value="Plant_all_beta"/>
    <property type="match status" value="1"/>
</dbReference>
<evidence type="ECO:0000256" key="1">
    <source>
        <dbReference type="SAM" id="MobiDB-lite"/>
    </source>
</evidence>
<feature type="domain" description="MULE transposase N-terminal all-beta" evidence="3">
    <location>
        <begin position="38"/>
        <end position="156"/>
    </location>
</feature>
<organism evidence="4 5">
    <name type="scientific">Arabidopsis thaliana x Arabidopsis arenosa</name>
    <dbReference type="NCBI Taxonomy" id="1240361"/>
    <lineage>
        <taxon>Eukaryota</taxon>
        <taxon>Viridiplantae</taxon>
        <taxon>Streptophyta</taxon>
        <taxon>Embryophyta</taxon>
        <taxon>Tracheophyta</taxon>
        <taxon>Spermatophyta</taxon>
        <taxon>Magnoliopsida</taxon>
        <taxon>eudicotyledons</taxon>
        <taxon>Gunneridae</taxon>
        <taxon>Pentapetalae</taxon>
        <taxon>rosids</taxon>
        <taxon>malvids</taxon>
        <taxon>Brassicales</taxon>
        <taxon>Brassicaceae</taxon>
        <taxon>Camelineae</taxon>
        <taxon>Arabidopsis</taxon>
    </lineage>
</organism>
<evidence type="ECO:0000259" key="3">
    <source>
        <dbReference type="Pfam" id="PF10532"/>
    </source>
</evidence>
<sequence length="342" mass="39608">MKENVIIYFKFQGRMYNVTMKTLGEKITLSLLEDRIMTKLGLDANKVKLHMRYNPRLFGVEEEMNVCDDEDVFVYVTSAKNNRRSVLVVEEISKPPEPEQLPEQLSRVGKSSIGKNYTELNSEEDEMRVDDGALIVLLEEEQGTQHQLEAIVEDHGTQEDETRYYESMDNSDRGEQYVELPPAVEPGMFKKEWEDRIGLTLRQEFPNKAQLHEVVDRAAFANSFGYVIKKSDKERYVLKCAKESCSWRLRASNISDLELLTSYLEEADLIMTNHSTQRLSRSFKTSRDHSTTRSSRGHHYFTSPLDPVVECPRLHHSITSLDHEVECLHLHHQTTTRPLHST</sequence>
<dbReference type="Proteomes" id="UP000694240">
    <property type="component" value="Unassembled WGS sequence"/>
</dbReference>
<evidence type="ECO:0000313" key="5">
    <source>
        <dbReference type="Proteomes" id="UP000694240"/>
    </source>
</evidence>
<evidence type="ECO:0000313" key="4">
    <source>
        <dbReference type="EMBL" id="KAG7528979.1"/>
    </source>
</evidence>
<feature type="domain" description="Transposase MuDR plant" evidence="2">
    <location>
        <begin position="202"/>
        <end position="257"/>
    </location>
</feature>
<proteinExistence type="predicted"/>
<reference evidence="4 5" key="1">
    <citation type="submission" date="2020-12" db="EMBL/GenBank/DDBJ databases">
        <title>Concerted genomic and epigenomic changes stabilize Arabidopsis allopolyploids.</title>
        <authorList>
            <person name="Chen Z."/>
        </authorList>
    </citation>
    <scope>NUCLEOTIDE SEQUENCE [LARGE SCALE GENOMIC DNA]</scope>
    <source>
        <strain evidence="4">Allo738</strain>
        <tissue evidence="4">Leaf</tissue>
    </source>
</reference>
<feature type="region of interest" description="Disordered" evidence="1">
    <location>
        <begin position="280"/>
        <end position="300"/>
    </location>
</feature>
<dbReference type="AlphaFoldDB" id="A0A8T1X9M6"/>
<keyword evidence="5" id="KW-1185">Reference proteome</keyword>
<dbReference type="InterPro" id="IPR004332">
    <property type="entry name" value="Transposase_MuDR"/>
</dbReference>
<gene>
    <name evidence="4" type="ORF">ISN45_Un104g000020</name>
</gene>
<name>A0A8T1X9M6_9BRAS</name>
<accession>A0A8T1X9M6</accession>